<name>A0A7C8LNG2_9FIRM</name>
<sequence>MRKKIMVNNIIFLCILYLFVASGFALIYLVVDSLNLGFIKDHYSSLLHQQQFVDKVTRSFYFSITTLFSVGYGDMTPFGLSKGIAIFESLIGYVLPYVMVLNYILYNPKFFRKHLNK</sequence>
<evidence type="ECO:0000259" key="2">
    <source>
        <dbReference type="Pfam" id="PF07885"/>
    </source>
</evidence>
<dbReference type="OrthoDB" id="268207at2"/>
<dbReference type="InterPro" id="IPR013099">
    <property type="entry name" value="K_chnl_dom"/>
</dbReference>
<evidence type="ECO:0000313" key="4">
    <source>
        <dbReference type="Proteomes" id="UP000483018"/>
    </source>
</evidence>
<keyword evidence="1" id="KW-0812">Transmembrane</keyword>
<dbReference type="AlphaFoldDB" id="A0A7C8LNG2"/>
<dbReference type="SUPFAM" id="SSF81324">
    <property type="entry name" value="Voltage-gated potassium channels"/>
    <property type="match status" value="1"/>
</dbReference>
<keyword evidence="1" id="KW-0472">Membrane</keyword>
<keyword evidence="3" id="KW-0407">Ion channel</keyword>
<evidence type="ECO:0000313" key="3">
    <source>
        <dbReference type="EMBL" id="KAE9629117.1"/>
    </source>
</evidence>
<evidence type="ECO:0000256" key="1">
    <source>
        <dbReference type="SAM" id="Phobius"/>
    </source>
</evidence>
<dbReference type="EMBL" id="WSLF01000018">
    <property type="protein sequence ID" value="KAE9629117.1"/>
    <property type="molecule type" value="Genomic_DNA"/>
</dbReference>
<keyword evidence="4" id="KW-1185">Reference proteome</keyword>
<reference evidence="3 4" key="1">
    <citation type="submission" date="2019-12" db="EMBL/GenBank/DDBJ databases">
        <title>Defluviitalea raffinosedens, isolated from a biogas fermenter, genome sequencing and characterization.</title>
        <authorList>
            <person name="Rettenmaier R."/>
            <person name="Schneider M."/>
            <person name="Neuhaus K."/>
            <person name="Liebl W."/>
            <person name="Zverlov V."/>
        </authorList>
    </citation>
    <scope>NUCLEOTIDE SEQUENCE [LARGE SCALE GENOMIC DNA]</scope>
    <source>
        <strain evidence="3 4">249c-K6</strain>
    </source>
</reference>
<feature type="transmembrane region" description="Helical" evidence="1">
    <location>
        <begin position="84"/>
        <end position="106"/>
    </location>
</feature>
<feature type="domain" description="Potassium channel" evidence="2">
    <location>
        <begin position="39"/>
        <end position="101"/>
    </location>
</feature>
<accession>A0A7C8LNG2</accession>
<dbReference type="GO" id="GO:0034220">
    <property type="term" value="P:monoatomic ion transmembrane transport"/>
    <property type="evidence" value="ECO:0007669"/>
    <property type="project" value="UniProtKB-KW"/>
</dbReference>
<dbReference type="Gene3D" id="1.10.287.70">
    <property type="match status" value="1"/>
</dbReference>
<gene>
    <name evidence="3" type="ORF">GND95_13440</name>
</gene>
<protein>
    <submittedName>
        <fullName evidence="3">Two pore domain potassium channel family protein</fullName>
    </submittedName>
</protein>
<dbReference type="Proteomes" id="UP000483018">
    <property type="component" value="Unassembled WGS sequence"/>
</dbReference>
<organism evidence="3 4">
    <name type="scientific">Defluviitalea raffinosedens</name>
    <dbReference type="NCBI Taxonomy" id="1450156"/>
    <lineage>
        <taxon>Bacteria</taxon>
        <taxon>Bacillati</taxon>
        <taxon>Bacillota</taxon>
        <taxon>Clostridia</taxon>
        <taxon>Lachnospirales</taxon>
        <taxon>Defluviitaleaceae</taxon>
        <taxon>Defluviitalea</taxon>
    </lineage>
</organism>
<dbReference type="Pfam" id="PF07885">
    <property type="entry name" value="Ion_trans_2"/>
    <property type="match status" value="1"/>
</dbReference>
<proteinExistence type="predicted"/>
<keyword evidence="3" id="KW-0406">Ion transport</keyword>
<keyword evidence="1" id="KW-1133">Transmembrane helix</keyword>
<keyword evidence="3" id="KW-0813">Transport</keyword>
<comment type="caution">
    <text evidence="3">The sequence shown here is derived from an EMBL/GenBank/DDBJ whole genome shotgun (WGS) entry which is preliminary data.</text>
</comment>
<feature type="transmembrane region" description="Helical" evidence="1">
    <location>
        <begin position="7"/>
        <end position="31"/>
    </location>
</feature>
<dbReference type="RefSeq" id="WP_158741676.1">
    <property type="nucleotide sequence ID" value="NZ_JAFBEP010000027.1"/>
</dbReference>